<dbReference type="InterPro" id="IPR004401">
    <property type="entry name" value="YbaB/EbfC"/>
</dbReference>
<sequence length="108" mass="11925">MQRLRRDVAEVTVTSRSRNGEVSVEVGAQGQLRDIRFKPQALTKLNAQKLAHLIMTVVAEAAEEAAAQAMDMTAAFLPDDMVARLRDGERDLISLLPIPPRIQETGEE</sequence>
<dbReference type="AlphaFoldDB" id="A0A543CEV4"/>
<keyword evidence="2" id="KW-1185">Reference proteome</keyword>
<dbReference type="InterPro" id="IPR036894">
    <property type="entry name" value="YbaB-like_sf"/>
</dbReference>
<dbReference type="Gene3D" id="3.30.1310.10">
    <property type="entry name" value="Nucleoid-associated protein YbaB-like domain"/>
    <property type="match status" value="1"/>
</dbReference>
<keyword evidence="1" id="KW-0238">DNA-binding</keyword>
<dbReference type="Pfam" id="PF02575">
    <property type="entry name" value="YbaB_DNA_bd"/>
    <property type="match status" value="1"/>
</dbReference>
<comment type="caution">
    <text evidence="1">The sequence shown here is derived from an EMBL/GenBank/DDBJ whole genome shotgun (WGS) entry which is preliminary data.</text>
</comment>
<dbReference type="Proteomes" id="UP000316096">
    <property type="component" value="Unassembled WGS sequence"/>
</dbReference>
<evidence type="ECO:0000313" key="2">
    <source>
        <dbReference type="Proteomes" id="UP000316096"/>
    </source>
</evidence>
<gene>
    <name evidence="1" type="ORF">FB559_0970</name>
</gene>
<reference evidence="1 2" key="1">
    <citation type="submission" date="2019-06" db="EMBL/GenBank/DDBJ databases">
        <title>Sequencing the genomes of 1000 actinobacteria strains.</title>
        <authorList>
            <person name="Klenk H.-P."/>
        </authorList>
    </citation>
    <scope>NUCLEOTIDE SEQUENCE [LARGE SCALE GENOMIC DNA]</scope>
    <source>
        <strain evidence="1 2">DSM 102200</strain>
    </source>
</reference>
<dbReference type="EMBL" id="VFOZ01000001">
    <property type="protein sequence ID" value="TQL95467.1"/>
    <property type="molecule type" value="Genomic_DNA"/>
</dbReference>
<accession>A0A543CEV4</accession>
<proteinExistence type="predicted"/>
<name>A0A543CEV4_9ACTN</name>
<dbReference type="GO" id="GO:0003677">
    <property type="term" value="F:DNA binding"/>
    <property type="evidence" value="ECO:0007669"/>
    <property type="project" value="UniProtKB-KW"/>
</dbReference>
<evidence type="ECO:0000313" key="1">
    <source>
        <dbReference type="EMBL" id="TQL95467.1"/>
    </source>
</evidence>
<dbReference type="SUPFAM" id="SSF82607">
    <property type="entry name" value="YbaB-like"/>
    <property type="match status" value="1"/>
</dbReference>
<organism evidence="1 2">
    <name type="scientific">Actinoallomurus bryophytorum</name>
    <dbReference type="NCBI Taxonomy" id="1490222"/>
    <lineage>
        <taxon>Bacteria</taxon>
        <taxon>Bacillati</taxon>
        <taxon>Actinomycetota</taxon>
        <taxon>Actinomycetes</taxon>
        <taxon>Streptosporangiales</taxon>
        <taxon>Thermomonosporaceae</taxon>
        <taxon>Actinoallomurus</taxon>
    </lineage>
</organism>
<protein>
    <submittedName>
        <fullName evidence="1">DNA-binding protein YbaB</fullName>
    </submittedName>
</protein>